<feature type="compositionally biased region" description="Polar residues" evidence="1">
    <location>
        <begin position="119"/>
        <end position="133"/>
    </location>
</feature>
<dbReference type="SUPFAM" id="SSF48452">
    <property type="entry name" value="TPR-like"/>
    <property type="match status" value="1"/>
</dbReference>
<organism evidence="2 3">
    <name type="scientific">Microbotryum intermedium</name>
    <dbReference type="NCBI Taxonomy" id="269621"/>
    <lineage>
        <taxon>Eukaryota</taxon>
        <taxon>Fungi</taxon>
        <taxon>Dikarya</taxon>
        <taxon>Basidiomycota</taxon>
        <taxon>Pucciniomycotina</taxon>
        <taxon>Microbotryomycetes</taxon>
        <taxon>Microbotryales</taxon>
        <taxon>Microbotryaceae</taxon>
        <taxon>Microbotryum</taxon>
    </lineage>
</organism>
<dbReference type="Gene3D" id="1.25.40.10">
    <property type="entry name" value="Tetratricopeptide repeat domain"/>
    <property type="match status" value="1"/>
</dbReference>
<evidence type="ECO:0000313" key="2">
    <source>
        <dbReference type="EMBL" id="SCV70379.1"/>
    </source>
</evidence>
<protein>
    <submittedName>
        <fullName evidence="2">BQ2448_1773 protein</fullName>
    </submittedName>
</protein>
<dbReference type="InterPro" id="IPR011990">
    <property type="entry name" value="TPR-like_helical_dom_sf"/>
</dbReference>
<proteinExistence type="predicted"/>
<gene>
    <name evidence="2" type="ORF">BQ2448_1773</name>
</gene>
<dbReference type="OrthoDB" id="2537112at2759"/>
<dbReference type="EMBL" id="FMSP01000005">
    <property type="protein sequence ID" value="SCV70379.1"/>
    <property type="molecule type" value="Genomic_DNA"/>
</dbReference>
<sequence length="521" mass="56114">MQPYDPNERFQVGPIADDAQYALGSAPPSPPSTSIAAPISPLPPPSSSSSPYALPQPSASHQAQATSPPLPPLPPYGYSPESTPAAAAAPTAASFSLASSLQQLSGEAAFLPTPRATEEQQQQRLSLASTSNVPDVETAGSSLDEDYIPGLMSPHLFVVLPNTDNLTPLVERYLGPTPPRDLSGVDCKGKTVQELITTRKWRGLAELCHDAIMGSSAEKTSFLLGHWTLRLHCLLRLHLVEHFATELRGLIAILPPFISLTPPPSHPTASTPPRFNPLIPFELHIMLASLPALRGAPERSVENLSVLLKNVRCEMWVCEWRDEHDFAQKWKTRAERIAGMIAAALVEIKAYPSATYVLIAGSRTRPPSSALLPALTRLQLAMGDLVGLSATIAAASLSSVNDRTTRKMMALGKVARGDWVAAEADWRALVQEDEHDAETLNNLAVVLLFTSKLNEAINLLGRLFSTKSLIAYASETIIFNYATLLELRTDKSMVPKVELLRGVVSGPGGEDMRSTCLKLGA</sequence>
<accession>A0A238FC67</accession>
<evidence type="ECO:0000313" key="3">
    <source>
        <dbReference type="Proteomes" id="UP000198372"/>
    </source>
</evidence>
<reference evidence="3" key="1">
    <citation type="submission" date="2016-09" db="EMBL/GenBank/DDBJ databases">
        <authorList>
            <person name="Jeantristanb JTB J.-T."/>
            <person name="Ricardo R."/>
        </authorList>
    </citation>
    <scope>NUCLEOTIDE SEQUENCE [LARGE SCALE GENOMIC DNA]</scope>
</reference>
<dbReference type="GO" id="GO:0030008">
    <property type="term" value="C:TRAPP complex"/>
    <property type="evidence" value="ECO:0007669"/>
    <property type="project" value="TreeGrafter"/>
</dbReference>
<dbReference type="GO" id="GO:0005794">
    <property type="term" value="C:Golgi apparatus"/>
    <property type="evidence" value="ECO:0007669"/>
    <property type="project" value="TreeGrafter"/>
</dbReference>
<feature type="region of interest" description="Disordered" evidence="1">
    <location>
        <begin position="113"/>
        <end position="141"/>
    </location>
</feature>
<feature type="compositionally biased region" description="Pro residues" evidence="1">
    <location>
        <begin position="68"/>
        <end position="77"/>
    </location>
</feature>
<feature type="compositionally biased region" description="Low complexity" evidence="1">
    <location>
        <begin position="47"/>
        <end position="60"/>
    </location>
</feature>
<name>A0A238FC67_9BASI</name>
<evidence type="ECO:0000256" key="1">
    <source>
        <dbReference type="SAM" id="MobiDB-lite"/>
    </source>
</evidence>
<feature type="region of interest" description="Disordered" evidence="1">
    <location>
        <begin position="1"/>
        <end position="84"/>
    </location>
</feature>
<dbReference type="Proteomes" id="UP000198372">
    <property type="component" value="Unassembled WGS sequence"/>
</dbReference>
<dbReference type="AlphaFoldDB" id="A0A238FC67"/>
<dbReference type="PANTHER" id="PTHR21581">
    <property type="entry name" value="D-ALANYL-D-ALANINE CARBOXYPEPTIDASE"/>
    <property type="match status" value="1"/>
</dbReference>
<dbReference type="PANTHER" id="PTHR21581:SF6">
    <property type="entry name" value="TRAFFICKING PROTEIN PARTICLE COMPLEX SUBUNIT 12"/>
    <property type="match status" value="1"/>
</dbReference>
<dbReference type="STRING" id="269621.A0A238FC67"/>
<keyword evidence="3" id="KW-1185">Reference proteome</keyword>